<dbReference type="EMBL" id="WEIK01000006">
    <property type="protein sequence ID" value="MVF49432.1"/>
    <property type="molecule type" value="Genomic_DNA"/>
</dbReference>
<dbReference type="Proteomes" id="UP000440965">
    <property type="component" value="Unassembled WGS sequence"/>
</dbReference>
<gene>
    <name evidence="1" type="ORF">F9Z43_08890</name>
</gene>
<name>A0A7X3JQV8_9PSED</name>
<accession>A0A7X3JQV8</accession>
<comment type="caution">
    <text evidence="1">The sequence shown here is derived from an EMBL/GenBank/DDBJ whole genome shotgun (WGS) entry which is preliminary data.</text>
</comment>
<reference evidence="1 2" key="1">
    <citation type="submission" date="2019-10" db="EMBL/GenBank/DDBJ databases">
        <title>XDR Pseudomonas monteilii producing IMP-16 from LCR.</title>
        <authorList>
            <person name="Ballaben A."/>
            <person name="Doi Y."/>
        </authorList>
    </citation>
    <scope>NUCLEOTIDE SEQUENCE [LARGE SCALE GENOMIC DNA]</scope>
    <source>
        <strain evidence="1 2">597/14</strain>
    </source>
</reference>
<dbReference type="AlphaFoldDB" id="A0A7X3JQV8"/>
<proteinExistence type="predicted"/>
<protein>
    <submittedName>
        <fullName evidence="1">Uncharacterized protein</fullName>
    </submittedName>
</protein>
<dbReference type="RefSeq" id="WP_049276184.1">
    <property type="nucleotide sequence ID" value="NZ_JBFUNT010000002.1"/>
</dbReference>
<dbReference type="Gene3D" id="3.40.91.30">
    <property type="match status" value="1"/>
</dbReference>
<sequence>MRERRTIYHHEGYRLRSYTELMWVKVMEASGIFYLYEPDLVRVDDGYYLPDFWLPNVGVYLEVKGKAPTSEEIQKAEAVMARTGREVIFLVGLPQADDRGICNCGFLVRGASGWTGNLSPNYLHQVIRDFLCPGMWLAIIRAARPDGYDWVRPIGDMLEEFFLSRADRSEMEKILREGHAPVNAERMARLPSPSPCESAIKAFLDRQQFRVVQRGAA</sequence>
<evidence type="ECO:0000313" key="1">
    <source>
        <dbReference type="EMBL" id="MVF49432.1"/>
    </source>
</evidence>
<organism evidence="1 2">
    <name type="scientific">Pseudomonas monteilii</name>
    <dbReference type="NCBI Taxonomy" id="76759"/>
    <lineage>
        <taxon>Bacteria</taxon>
        <taxon>Pseudomonadati</taxon>
        <taxon>Pseudomonadota</taxon>
        <taxon>Gammaproteobacteria</taxon>
        <taxon>Pseudomonadales</taxon>
        <taxon>Pseudomonadaceae</taxon>
        <taxon>Pseudomonas</taxon>
    </lineage>
</organism>
<evidence type="ECO:0000313" key="2">
    <source>
        <dbReference type="Proteomes" id="UP000440965"/>
    </source>
</evidence>